<dbReference type="InterPro" id="IPR005612">
    <property type="entry name" value="CCAAT-binding_factor"/>
</dbReference>
<sequence length="677" mass="74911">MAERVTKRRRLSPRDTEDGGLAGFATWDLEQAYERRTRRTRETKRDKLPVKTAEGWKEHRDETAAEGTEESDADGSVTGGSDEGKEEEFEKEVERKVQVQVAPREEIRQAQEELARIAGLIREDVEGQVGQGQLARLADIARTTSNVTVTRLAVAAQLAVYTDVIPGYRIRPLGRDEAGAGAKVSKDVRKLRTFEQALLAGYRDYVTALGEVGGGGRRGRVSGVAVACTTALLKAVPHFNLRNDLIAIVVKKLSGTGSVRRLGPDAEKCARAVEDVFRDDDEGHVSLELVAQLTRMMQAKHWLVHERVLNTFLHLRLLSDFTHNASPPTTTTTTAAADQQHPHHHDGSKKQSKKYREFRTKRERKVLREQKQVHKEMQEADAHVSYEQRDKNHAETLKLVFLAYFRILKARTPHLMPAVLEGLAKYSHLINQDFFGDVLEVLKDLITDAATPSAAGDDDIDTTTLPGNAPRETLLCITTAFALLQGQTDVAKSASALSLDLTFFTTHLYRLLLPLSLNPDLELSSSSTKTSHLPDPNHLPLPAPPKINLATTTVLLLRSLHAVLLPPTSPKSVPAFRIAAFTKQLMTASLHLPPKSAQAVLALLAEVTRVHGARVASLWMTEERRGDGVFDACAEAAEASHAFAATVWEGELLRLHFCDEVREGVRAVERRVAEARR</sequence>
<dbReference type="GO" id="GO:0006270">
    <property type="term" value="P:DNA replication initiation"/>
    <property type="evidence" value="ECO:0007669"/>
    <property type="project" value="TreeGrafter"/>
</dbReference>
<dbReference type="Pfam" id="PF03914">
    <property type="entry name" value="CBF"/>
    <property type="match status" value="1"/>
</dbReference>
<feature type="domain" description="Nucleolar complex-associated protein 3 N-terminal" evidence="8">
    <location>
        <begin position="109"/>
        <end position="205"/>
    </location>
</feature>
<evidence type="ECO:0000313" key="9">
    <source>
        <dbReference type="EMBL" id="KAH9827656.1"/>
    </source>
</evidence>
<keyword evidence="3" id="KW-0175">Coiled coil</keyword>
<dbReference type="GO" id="GO:0003682">
    <property type="term" value="F:chromatin binding"/>
    <property type="evidence" value="ECO:0007669"/>
    <property type="project" value="TreeGrafter"/>
</dbReference>
<evidence type="ECO:0000256" key="3">
    <source>
        <dbReference type="ARBA" id="ARBA00023054"/>
    </source>
</evidence>
<keyword evidence="10" id="KW-1185">Reference proteome</keyword>
<evidence type="ECO:0000259" key="7">
    <source>
        <dbReference type="Pfam" id="PF03914"/>
    </source>
</evidence>
<gene>
    <name evidence="9" type="ORF">Tdes44962_MAKER00382</name>
</gene>
<dbReference type="PANTHER" id="PTHR14428:SF5">
    <property type="entry name" value="NUCLEOLAR COMPLEX PROTEIN 3 HOMOLOG"/>
    <property type="match status" value="1"/>
</dbReference>
<comment type="function">
    <text evidence="5">Required for synthesis of 60S ribosomal subunits and the transport of pre-ribosomes from the nucleoplasm to the cytoplasm.</text>
</comment>
<evidence type="ECO:0000256" key="6">
    <source>
        <dbReference type="SAM" id="MobiDB-lite"/>
    </source>
</evidence>
<dbReference type="InterPro" id="IPR011501">
    <property type="entry name" value="Noc3_N"/>
</dbReference>
<dbReference type="InterPro" id="IPR016903">
    <property type="entry name" value="Nucleolar_cplx-assoc_3"/>
</dbReference>
<feature type="region of interest" description="Disordered" evidence="6">
    <location>
        <begin position="326"/>
        <end position="358"/>
    </location>
</feature>
<reference evidence="9 10" key="2">
    <citation type="journal article" date="2021" name="Curr. Genet.">
        <title>Genetic response to nitrogen starvation in the aggressive Eucalyptus foliar pathogen Teratosphaeria destructans.</title>
        <authorList>
            <person name="Havenga M."/>
            <person name="Wingfield B.D."/>
            <person name="Wingfield M.J."/>
            <person name="Dreyer L.L."/>
            <person name="Roets F."/>
            <person name="Aylward J."/>
        </authorList>
    </citation>
    <scope>NUCLEOTIDE SEQUENCE [LARGE SCALE GENOMIC DNA]</scope>
    <source>
        <strain evidence="9">CMW44962</strain>
    </source>
</reference>
<evidence type="ECO:0000256" key="5">
    <source>
        <dbReference type="PIRNR" id="PIRNR028977"/>
    </source>
</evidence>
<comment type="caution">
    <text evidence="9">The sequence shown here is derived from an EMBL/GenBank/DDBJ whole genome shotgun (WGS) entry which is preliminary data.</text>
</comment>
<evidence type="ECO:0000256" key="4">
    <source>
        <dbReference type="ARBA" id="ARBA00023242"/>
    </source>
</evidence>
<protein>
    <recommendedName>
        <fullName evidence="5">Nucleolar complex-associated protein 3</fullName>
    </recommendedName>
</protein>
<dbReference type="AlphaFoldDB" id="A0A9W7SRX6"/>
<comment type="subcellular location">
    <subcellularLocation>
        <location evidence="1 5">Nucleus</location>
        <location evidence="1 5">Nucleolus</location>
    </subcellularLocation>
</comment>
<feature type="compositionally biased region" description="Basic and acidic residues" evidence="6">
    <location>
        <begin position="43"/>
        <end position="63"/>
    </location>
</feature>
<accession>A0A9W7SRX6</accession>
<dbReference type="GO" id="GO:0005730">
    <property type="term" value="C:nucleolus"/>
    <property type="evidence" value="ECO:0007669"/>
    <property type="project" value="UniProtKB-SubCell"/>
</dbReference>
<dbReference type="Proteomes" id="UP001138500">
    <property type="component" value="Unassembled WGS sequence"/>
</dbReference>
<keyword evidence="5" id="KW-0690">Ribosome biogenesis</keyword>
<feature type="region of interest" description="Disordered" evidence="6">
    <location>
        <begin position="1"/>
        <end position="97"/>
    </location>
</feature>
<feature type="compositionally biased region" description="Basic residues" evidence="6">
    <location>
        <begin position="1"/>
        <end position="11"/>
    </location>
</feature>
<dbReference type="GO" id="GO:0042254">
    <property type="term" value="P:ribosome biogenesis"/>
    <property type="evidence" value="ECO:0007669"/>
    <property type="project" value="UniProtKB-KW"/>
</dbReference>
<organism evidence="9 10">
    <name type="scientific">Teratosphaeria destructans</name>
    <dbReference type="NCBI Taxonomy" id="418781"/>
    <lineage>
        <taxon>Eukaryota</taxon>
        <taxon>Fungi</taxon>
        <taxon>Dikarya</taxon>
        <taxon>Ascomycota</taxon>
        <taxon>Pezizomycotina</taxon>
        <taxon>Dothideomycetes</taxon>
        <taxon>Dothideomycetidae</taxon>
        <taxon>Mycosphaerellales</taxon>
        <taxon>Teratosphaeriaceae</taxon>
        <taxon>Teratosphaeria</taxon>
    </lineage>
</organism>
<dbReference type="PIRSF" id="PIRSF028977">
    <property type="entry name" value="Nucleolar_complex_p3"/>
    <property type="match status" value="1"/>
</dbReference>
<keyword evidence="4" id="KW-0539">Nucleus</keyword>
<name>A0A9W7SRX6_9PEZI</name>
<dbReference type="PANTHER" id="PTHR14428">
    <property type="entry name" value="NUCLEOLAR COMPLEX PROTEIN 3"/>
    <property type="match status" value="1"/>
</dbReference>
<comment type="similarity">
    <text evidence="2 5">Belongs to the CBF/MAK21 family.</text>
</comment>
<feature type="compositionally biased region" description="Basic residues" evidence="6">
    <location>
        <begin position="342"/>
        <end position="353"/>
    </location>
</feature>
<dbReference type="OrthoDB" id="10263597at2759"/>
<evidence type="ECO:0000256" key="1">
    <source>
        <dbReference type="ARBA" id="ARBA00004604"/>
    </source>
</evidence>
<feature type="domain" description="CCAAT-binding factor" evidence="7">
    <location>
        <begin position="474"/>
        <end position="663"/>
    </location>
</feature>
<evidence type="ECO:0000313" key="10">
    <source>
        <dbReference type="Proteomes" id="UP001138500"/>
    </source>
</evidence>
<reference evidence="9 10" key="1">
    <citation type="journal article" date="2018" name="IMA Fungus">
        <title>IMA Genome-F 10: Nine draft genome sequences of Claviceps purpurea s.lat., including C. arundinis, C. humidiphila, and C. cf. spartinae, pseudomolecules for the pitch canker pathogen Fusarium circinatum, draft genome of Davidsoniella eucalypti, Grosmannia galeiformis, Quambalaria eucalypti, and Teratosphaeria destructans.</title>
        <authorList>
            <person name="Wingfield B.D."/>
            <person name="Liu M."/>
            <person name="Nguyen H.D."/>
            <person name="Lane F.A."/>
            <person name="Morgan S.W."/>
            <person name="De Vos L."/>
            <person name="Wilken P.M."/>
            <person name="Duong T.A."/>
            <person name="Aylward J."/>
            <person name="Coetzee M.P."/>
            <person name="Dadej K."/>
            <person name="De Beer Z.W."/>
            <person name="Findlay W."/>
            <person name="Havenga M."/>
            <person name="Kolarik M."/>
            <person name="Menzies J.G."/>
            <person name="Naidoo K."/>
            <person name="Pochopski O."/>
            <person name="Shoukouhi P."/>
            <person name="Santana Q.C."/>
            <person name="Seifert K.A."/>
            <person name="Soal N."/>
            <person name="Steenkamp E.T."/>
            <person name="Tatham C.T."/>
            <person name="van der Nest M.A."/>
            <person name="Wingfield M.J."/>
        </authorList>
    </citation>
    <scope>NUCLEOTIDE SEQUENCE [LARGE SCALE GENOMIC DNA]</scope>
    <source>
        <strain evidence="9">CMW44962</strain>
    </source>
</reference>
<dbReference type="Pfam" id="PF07540">
    <property type="entry name" value="NOC3p"/>
    <property type="match status" value="1"/>
</dbReference>
<evidence type="ECO:0000256" key="2">
    <source>
        <dbReference type="ARBA" id="ARBA00007797"/>
    </source>
</evidence>
<evidence type="ECO:0000259" key="8">
    <source>
        <dbReference type="Pfam" id="PF07540"/>
    </source>
</evidence>
<proteinExistence type="inferred from homology"/>
<dbReference type="EMBL" id="RIBY02001867">
    <property type="protein sequence ID" value="KAH9827656.1"/>
    <property type="molecule type" value="Genomic_DNA"/>
</dbReference>